<accession>A0A382FCR9</accession>
<evidence type="ECO:0000256" key="1">
    <source>
        <dbReference type="SAM" id="MobiDB-lite"/>
    </source>
</evidence>
<evidence type="ECO:0000313" key="2">
    <source>
        <dbReference type="EMBL" id="SVB60886.1"/>
    </source>
</evidence>
<reference evidence="2" key="1">
    <citation type="submission" date="2018-05" db="EMBL/GenBank/DDBJ databases">
        <authorList>
            <person name="Lanie J.A."/>
            <person name="Ng W.-L."/>
            <person name="Kazmierczak K.M."/>
            <person name="Andrzejewski T.M."/>
            <person name="Davidsen T.M."/>
            <person name="Wayne K.J."/>
            <person name="Tettelin H."/>
            <person name="Glass J.I."/>
            <person name="Rusch D."/>
            <person name="Podicherti R."/>
            <person name="Tsui H.-C.T."/>
            <person name="Winkler M.E."/>
        </authorList>
    </citation>
    <scope>NUCLEOTIDE SEQUENCE</scope>
</reference>
<gene>
    <name evidence="2" type="ORF">METZ01_LOCUS213740</name>
</gene>
<dbReference type="AlphaFoldDB" id="A0A382FCR9"/>
<organism evidence="2">
    <name type="scientific">marine metagenome</name>
    <dbReference type="NCBI Taxonomy" id="408172"/>
    <lineage>
        <taxon>unclassified sequences</taxon>
        <taxon>metagenomes</taxon>
        <taxon>ecological metagenomes</taxon>
    </lineage>
</organism>
<proteinExistence type="predicted"/>
<feature type="region of interest" description="Disordered" evidence="1">
    <location>
        <begin position="1"/>
        <end position="54"/>
    </location>
</feature>
<protein>
    <submittedName>
        <fullName evidence="2">Uncharacterized protein</fullName>
    </submittedName>
</protein>
<name>A0A382FCR9_9ZZZZ</name>
<sequence>MNPSTPSAVEVEEEEVAVSGKGITNQNPLFKANKPKKSRRVNRSMRINKPSGAY</sequence>
<feature type="compositionally biased region" description="Basic residues" evidence="1">
    <location>
        <begin position="33"/>
        <end position="43"/>
    </location>
</feature>
<dbReference type="EMBL" id="UINC01049288">
    <property type="protein sequence ID" value="SVB60886.1"/>
    <property type="molecule type" value="Genomic_DNA"/>
</dbReference>